<evidence type="ECO:0000313" key="7">
    <source>
        <dbReference type="EMBL" id="ANE48475.1"/>
    </source>
</evidence>
<dbReference type="InterPro" id="IPR006696">
    <property type="entry name" value="DUF423"/>
</dbReference>
<dbReference type="GO" id="GO:0005886">
    <property type="term" value="C:plasma membrane"/>
    <property type="evidence" value="ECO:0007669"/>
    <property type="project" value="TreeGrafter"/>
</dbReference>
<dbReference type="RefSeq" id="WP_068610377.1">
    <property type="nucleotide sequence ID" value="NZ_CP011388.1"/>
</dbReference>
<dbReference type="PANTHER" id="PTHR43461">
    <property type="entry name" value="TRANSMEMBRANE PROTEIN 256"/>
    <property type="match status" value="1"/>
</dbReference>
<dbReference type="Proteomes" id="UP000076927">
    <property type="component" value="Chromosome"/>
</dbReference>
<proteinExistence type="inferred from homology"/>
<protein>
    <submittedName>
        <fullName evidence="7">Membrane protein</fullName>
    </submittedName>
</protein>
<dbReference type="KEGG" id="pswu:SY83_21775"/>
<accession>A0A172TN37</accession>
<dbReference type="STRING" id="1178515.SY83_21775"/>
<keyword evidence="3 6" id="KW-0812">Transmembrane</keyword>
<feature type="transmembrane region" description="Helical" evidence="6">
    <location>
        <begin position="74"/>
        <end position="94"/>
    </location>
</feature>
<reference evidence="7 8" key="1">
    <citation type="submission" date="2015-01" db="EMBL/GenBank/DDBJ databases">
        <title>Paenibacillus swuensis/DY6/whole genome sequencing.</title>
        <authorList>
            <person name="Kim M.K."/>
            <person name="Srinivasan S."/>
            <person name="Lee J.-J."/>
        </authorList>
    </citation>
    <scope>NUCLEOTIDE SEQUENCE [LARGE SCALE GENOMIC DNA]</scope>
    <source>
        <strain evidence="7 8">DY6</strain>
    </source>
</reference>
<keyword evidence="5 6" id="KW-0472">Membrane</keyword>
<sequence length="129" mass="13730">MQTTNKFILWGAVSAFLAVAIGAFGAHGLEPVLEEHGTKATFETGVQYHIAHALALLFLASLSDKFTGSKRWTWAGTMFLTGMILFSGSLYILSVTGIKVLGAITPLGGVAFLTGWTLVAMTAVQRNKP</sequence>
<dbReference type="PANTHER" id="PTHR43461:SF1">
    <property type="entry name" value="TRANSMEMBRANE PROTEIN 256"/>
    <property type="match status" value="1"/>
</dbReference>
<gene>
    <name evidence="7" type="ORF">SY83_21775</name>
</gene>
<dbReference type="EMBL" id="CP011388">
    <property type="protein sequence ID" value="ANE48475.1"/>
    <property type="molecule type" value="Genomic_DNA"/>
</dbReference>
<evidence type="ECO:0000256" key="5">
    <source>
        <dbReference type="ARBA" id="ARBA00023136"/>
    </source>
</evidence>
<evidence type="ECO:0000256" key="4">
    <source>
        <dbReference type="ARBA" id="ARBA00022989"/>
    </source>
</evidence>
<evidence type="ECO:0000313" key="8">
    <source>
        <dbReference type="Proteomes" id="UP000076927"/>
    </source>
</evidence>
<organism evidence="7 8">
    <name type="scientific">Paenibacillus swuensis</name>
    <dbReference type="NCBI Taxonomy" id="1178515"/>
    <lineage>
        <taxon>Bacteria</taxon>
        <taxon>Bacillati</taxon>
        <taxon>Bacillota</taxon>
        <taxon>Bacilli</taxon>
        <taxon>Bacillales</taxon>
        <taxon>Paenibacillaceae</taxon>
        <taxon>Paenibacillus</taxon>
    </lineage>
</organism>
<dbReference type="OrthoDB" id="9802121at2"/>
<evidence type="ECO:0000256" key="3">
    <source>
        <dbReference type="ARBA" id="ARBA00022692"/>
    </source>
</evidence>
<feature type="transmembrane region" description="Helical" evidence="6">
    <location>
        <begin position="7"/>
        <end position="26"/>
    </location>
</feature>
<feature type="transmembrane region" description="Helical" evidence="6">
    <location>
        <begin position="100"/>
        <end position="124"/>
    </location>
</feature>
<feature type="transmembrane region" description="Helical" evidence="6">
    <location>
        <begin position="46"/>
        <end position="62"/>
    </location>
</feature>
<dbReference type="AlphaFoldDB" id="A0A172TN37"/>
<keyword evidence="8" id="KW-1185">Reference proteome</keyword>
<evidence type="ECO:0000256" key="2">
    <source>
        <dbReference type="ARBA" id="ARBA00009694"/>
    </source>
</evidence>
<comment type="similarity">
    <text evidence="2">Belongs to the UPF0382 family.</text>
</comment>
<dbReference type="Pfam" id="PF04241">
    <property type="entry name" value="DUF423"/>
    <property type="match status" value="1"/>
</dbReference>
<dbReference type="PATRIC" id="fig|1178515.4.peg.4414"/>
<name>A0A172TN37_9BACL</name>
<evidence type="ECO:0000256" key="1">
    <source>
        <dbReference type="ARBA" id="ARBA00004141"/>
    </source>
</evidence>
<comment type="subcellular location">
    <subcellularLocation>
        <location evidence="1">Membrane</location>
        <topology evidence="1">Multi-pass membrane protein</topology>
    </subcellularLocation>
</comment>
<keyword evidence="4 6" id="KW-1133">Transmembrane helix</keyword>
<evidence type="ECO:0000256" key="6">
    <source>
        <dbReference type="SAM" id="Phobius"/>
    </source>
</evidence>